<evidence type="ECO:0000313" key="1">
    <source>
        <dbReference type="EMBL" id="ADX87839.1"/>
    </source>
</evidence>
<proteinExistence type="predicted"/>
<dbReference type="EMBL" id="HQ641347">
    <property type="protein sequence ID" value="ADX87839.1"/>
    <property type="molecule type" value="Genomic_DNA"/>
</dbReference>
<protein>
    <submittedName>
        <fullName evidence="1">Uncharacterized protein ORF23</fullName>
    </submittedName>
</protein>
<gene>
    <name evidence="1" type="primary">ORF23</name>
</gene>
<evidence type="ECO:0000313" key="2">
    <source>
        <dbReference type="Proteomes" id="UP000007502"/>
    </source>
</evidence>
<name>F1D145_9CAUD</name>
<keyword evidence="2" id="KW-1185">Reference proteome</keyword>
<accession>F1D145</accession>
<dbReference type="RefSeq" id="YP_004250964.1">
    <property type="nucleotide sequence ID" value="NC_015157.1"/>
</dbReference>
<organism evidence="1 2">
    <name type="scientific">Vibrio phage ICP1</name>
    <dbReference type="NCBI Taxonomy" id="979525"/>
    <lineage>
        <taxon>Viruses</taxon>
        <taxon>Duplodnaviria</taxon>
        <taxon>Heunggongvirae</taxon>
        <taxon>Uroviricota</taxon>
        <taxon>Caudoviricetes</taxon>
        <taxon>Mohonavirus</taxon>
        <taxon>Mohonavirus ICP1</taxon>
    </lineage>
</organism>
<dbReference type="Proteomes" id="UP000007502">
    <property type="component" value="Segment"/>
</dbReference>
<dbReference type="KEGG" id="vg:10228502"/>
<reference evidence="1 2" key="1">
    <citation type="journal article" date="2011" name="MBio">
        <title>Evidence of a dominant lineage of Vibrio cholerae-specific lytic bacteriophages shed by cholera patients over a 10-year period in Dhaka, Bangladesh.</title>
        <authorList>
            <person name="Seed K.D."/>
            <person name="Bodi K.L."/>
            <person name="Kropinski A.M."/>
            <person name="Ackermann H.W."/>
            <person name="Calderwood S.B."/>
            <person name="Qadri F."/>
            <person name="Camilli A."/>
        </authorList>
    </citation>
    <scope>NUCLEOTIDE SEQUENCE [LARGE SCALE GENOMIC DNA]</scope>
</reference>
<dbReference type="GeneID" id="10228502"/>
<dbReference type="OrthoDB" id="39857at10239"/>
<sequence>MIDYTKLSGIGKKSLAWIDSLYYIATIPKGTTNTRFKIMIEVIIQEYETSALVSRTMPADHAHKLGLSKAFYKVQLLGNFDQIDFEYKA</sequence>